<dbReference type="Pfam" id="PF13549">
    <property type="entry name" value="ATP-grasp_5"/>
    <property type="match status" value="1"/>
</dbReference>
<dbReference type="PANTHER" id="PTHR43334:SF1">
    <property type="entry name" value="3-HYDROXYPROPIONATE--COA LIGASE [ADP-FORMING]"/>
    <property type="match status" value="1"/>
</dbReference>
<feature type="domain" description="CoA-binding" evidence="4">
    <location>
        <begin position="249"/>
        <end position="344"/>
    </location>
</feature>
<evidence type="ECO:0000256" key="3">
    <source>
        <dbReference type="ARBA" id="ARBA00022840"/>
    </source>
</evidence>
<keyword evidence="1" id="KW-0436">Ligase</keyword>
<protein>
    <submittedName>
        <fullName evidence="5">Acyl-CoA synthetase (NDP forming)</fullName>
    </submittedName>
</protein>
<dbReference type="Proteomes" id="UP000199608">
    <property type="component" value="Unassembled WGS sequence"/>
</dbReference>
<dbReference type="InterPro" id="IPR016102">
    <property type="entry name" value="Succinyl-CoA_synth-like"/>
</dbReference>
<dbReference type="SMART" id="SM00881">
    <property type="entry name" value="CoA_binding"/>
    <property type="match status" value="1"/>
</dbReference>
<dbReference type="Pfam" id="PF13607">
    <property type="entry name" value="Succ_CoA_lig"/>
    <property type="match status" value="1"/>
</dbReference>
<evidence type="ECO:0000259" key="4">
    <source>
        <dbReference type="SMART" id="SM00881"/>
    </source>
</evidence>
<keyword evidence="3" id="KW-0067">ATP-binding</keyword>
<dbReference type="Gene3D" id="3.40.50.261">
    <property type="entry name" value="Succinyl-CoA synthetase domains"/>
    <property type="match status" value="2"/>
</dbReference>
<dbReference type="Pfam" id="PF13380">
    <property type="entry name" value="CoA_binding_2"/>
    <property type="match status" value="1"/>
</dbReference>
<dbReference type="Gene3D" id="3.30.470.20">
    <property type="entry name" value="ATP-grasp fold, B domain"/>
    <property type="match status" value="1"/>
</dbReference>
<dbReference type="GO" id="GO:0005524">
    <property type="term" value="F:ATP binding"/>
    <property type="evidence" value="ECO:0007669"/>
    <property type="project" value="UniProtKB-KW"/>
</dbReference>
<dbReference type="InterPro" id="IPR032875">
    <property type="entry name" value="Succ_CoA_lig_flav_dom"/>
</dbReference>
<dbReference type="Gene3D" id="3.30.1490.20">
    <property type="entry name" value="ATP-grasp fold, A domain"/>
    <property type="match status" value="1"/>
</dbReference>
<accession>A0A1H2J176</accession>
<gene>
    <name evidence="5" type="ORF">SAMN04487931_11074</name>
</gene>
<dbReference type="Pfam" id="PF19045">
    <property type="entry name" value="Ligase_CoA_2"/>
    <property type="match status" value="1"/>
</dbReference>
<dbReference type="InterPro" id="IPR003781">
    <property type="entry name" value="CoA-bd"/>
</dbReference>
<keyword evidence="6" id="KW-1185">Reference proteome</keyword>
<dbReference type="InterPro" id="IPR036291">
    <property type="entry name" value="NAD(P)-bd_dom_sf"/>
</dbReference>
<dbReference type="SUPFAM" id="SSF52210">
    <property type="entry name" value="Succinyl-CoA synthetase domains"/>
    <property type="match status" value="2"/>
</dbReference>
<dbReference type="GO" id="GO:0043758">
    <property type="term" value="F:acetate-CoA ligase (ADP-forming) activity"/>
    <property type="evidence" value="ECO:0007669"/>
    <property type="project" value="InterPro"/>
</dbReference>
<dbReference type="SUPFAM" id="SSF51735">
    <property type="entry name" value="NAD(P)-binding Rossmann-fold domains"/>
    <property type="match status" value="1"/>
</dbReference>
<reference evidence="6" key="1">
    <citation type="submission" date="2016-10" db="EMBL/GenBank/DDBJ databases">
        <authorList>
            <person name="Varghese N."/>
            <person name="Submissions S."/>
        </authorList>
    </citation>
    <scope>NUCLEOTIDE SEQUENCE [LARGE SCALE GENOMIC DNA]</scope>
    <source>
        <strain evidence="6">DSM 3384</strain>
    </source>
</reference>
<dbReference type="InterPro" id="IPR043938">
    <property type="entry name" value="Ligase_CoA_dom"/>
</dbReference>
<dbReference type="AlphaFoldDB" id="A0A1H2J176"/>
<evidence type="ECO:0000313" key="6">
    <source>
        <dbReference type="Proteomes" id="UP000199608"/>
    </source>
</evidence>
<keyword evidence="2" id="KW-0547">Nucleotide-binding</keyword>
<organism evidence="5 6">
    <name type="scientific">Desulfobacula phenolica</name>
    <dbReference type="NCBI Taxonomy" id="90732"/>
    <lineage>
        <taxon>Bacteria</taxon>
        <taxon>Pseudomonadati</taxon>
        <taxon>Thermodesulfobacteriota</taxon>
        <taxon>Desulfobacteria</taxon>
        <taxon>Desulfobacterales</taxon>
        <taxon>Desulfobacteraceae</taxon>
        <taxon>Desulfobacula</taxon>
    </lineage>
</organism>
<dbReference type="InterPro" id="IPR051538">
    <property type="entry name" value="Acyl-CoA_Synth/Transferase"/>
</dbReference>
<name>A0A1H2J176_9BACT</name>
<evidence type="ECO:0000256" key="1">
    <source>
        <dbReference type="ARBA" id="ARBA00022598"/>
    </source>
</evidence>
<dbReference type="InterPro" id="IPR013815">
    <property type="entry name" value="ATP_grasp_subdomain_1"/>
</dbReference>
<dbReference type="PANTHER" id="PTHR43334">
    <property type="entry name" value="ACETATE--COA LIGASE [ADP-FORMING]"/>
    <property type="match status" value="1"/>
</dbReference>
<sequence>MKQTDIQELIDAKLKSLANCIAEDEAKKIFTVFDIPVVKEQRETDLPRILDACKKTGFPVVLKGIGKTILHKTESGLVRVGLNTEEQVIDAVKEMKLSAQETIDAFLIQPVISGKREFVAGMFKDPQFGPVIVFGLGGIYTEALKDIVFKIAPLNDADMEDMFEQISSKKLLNAFRGEKAVNKQTLKKILKGLSDMSIAYPNIKEMDINPLIIQPDGSPVAVDGLIVLEEIRKKKHKVCDIDLNVLGSCFYPKSIVFIGASATPGKWGHMLLTNTLSRDYKGEVYFVNPKGGKIIGRHVYKSVMEIEADIELAVVTIPANKVIDLIPDLKKKHVKGILLITSGFREVGAAGIILEEQLVRAAHDAGILILGPNTMGICNPHMDFYCCAAHAYPLPGSTALVCQSGNMGIQLLAFAEQQDIGIRAFSGSGNEAMATIEDYMEAFEIDDLTRTVVLYIESVKDGSRFFKSAARVSRQKPVVVLKGGKTKTGEKAASSHTGAMASDIKVFDAACRQSGIIQVNQPIELLDLSAVFSSLPLPRGNRVAIMTLGGGWGVITADLCAEQGLEVPELSQDIIKRLNKILPSFWSHANPVDIVGESDPDIPRTCMEEMLKWDGCDALIHLGIHGKRVHANNMIDSVCKADPDFDKALAQSIKNDLLQVEDAYTKHVIKLTQKYGKPILGVSLLTDEISRTLYRLDGYEYKSVFFPSPERAVKALWGMCRYNDWRCAHLQP</sequence>
<dbReference type="EMBL" id="FNLL01000010">
    <property type="protein sequence ID" value="SDU50062.1"/>
    <property type="molecule type" value="Genomic_DNA"/>
</dbReference>
<evidence type="ECO:0000256" key="2">
    <source>
        <dbReference type="ARBA" id="ARBA00022741"/>
    </source>
</evidence>
<dbReference type="Gene3D" id="3.40.50.720">
    <property type="entry name" value="NAD(P)-binding Rossmann-like Domain"/>
    <property type="match status" value="1"/>
</dbReference>
<dbReference type="SUPFAM" id="SSF56059">
    <property type="entry name" value="Glutathione synthetase ATP-binding domain-like"/>
    <property type="match status" value="1"/>
</dbReference>
<evidence type="ECO:0000313" key="5">
    <source>
        <dbReference type="EMBL" id="SDU50062.1"/>
    </source>
</evidence>
<proteinExistence type="predicted"/>
<dbReference type="RefSeq" id="WP_092236379.1">
    <property type="nucleotide sequence ID" value="NZ_FNLL01000010.1"/>
</dbReference>